<reference evidence="6" key="1">
    <citation type="journal article" date="2023" name="Proc. Natl. Acad. Sci. U.S.A.">
        <title>Genomic and structural basis for evolution of tropane alkaloid biosynthesis.</title>
        <authorList>
            <person name="Wanga Y.-J."/>
            <person name="Taina T."/>
            <person name="Yua J.-Y."/>
            <person name="Lia J."/>
            <person name="Xua B."/>
            <person name="Chenc J."/>
            <person name="D'Auriad J.C."/>
            <person name="Huanga J.-P."/>
            <person name="Huanga S.-X."/>
        </authorList>
    </citation>
    <scope>NUCLEOTIDE SEQUENCE [LARGE SCALE GENOMIC DNA]</scope>
    <source>
        <strain evidence="6">cv. KIB-2019</strain>
    </source>
</reference>
<keyword evidence="4" id="KW-0804">Transcription</keyword>
<accession>A0A9Q1RD42</accession>
<evidence type="ECO:0000256" key="4">
    <source>
        <dbReference type="RuleBase" id="RU364152"/>
    </source>
</evidence>
<dbReference type="OrthoDB" id="1854899at2759"/>
<protein>
    <recommendedName>
        <fullName evidence="4">Mediator of RNA polymerase II transcription subunit 20</fullName>
    </recommendedName>
    <alternativeName>
        <fullName evidence="4">Mediator complex subunit 20</fullName>
    </alternativeName>
</protein>
<keyword evidence="4" id="KW-0805">Transcription regulation</keyword>
<dbReference type="GO" id="GO:0006357">
    <property type="term" value="P:regulation of transcription by RNA polymerase II"/>
    <property type="evidence" value="ECO:0007669"/>
    <property type="project" value="InterPro"/>
</dbReference>
<dbReference type="GO" id="GO:0016592">
    <property type="term" value="C:mediator complex"/>
    <property type="evidence" value="ECO:0007669"/>
    <property type="project" value="InterPro"/>
</dbReference>
<dbReference type="GO" id="GO:0003713">
    <property type="term" value="F:transcription coactivator activity"/>
    <property type="evidence" value="ECO:0007669"/>
    <property type="project" value="TreeGrafter"/>
</dbReference>
<dbReference type="PANTHER" id="PTHR12465:SF0">
    <property type="entry name" value="MEDIATOR OF RNA POLYMERASE II TRANSCRIPTION SUBUNIT 20"/>
    <property type="match status" value="1"/>
</dbReference>
<keyword evidence="6" id="KW-1185">Reference proteome</keyword>
<keyword evidence="3 4" id="KW-0539">Nucleus</keyword>
<dbReference type="AlphaFoldDB" id="A0A9Q1RD42"/>
<organism evidence="5 6">
    <name type="scientific">Anisodus acutangulus</name>
    <dbReference type="NCBI Taxonomy" id="402998"/>
    <lineage>
        <taxon>Eukaryota</taxon>
        <taxon>Viridiplantae</taxon>
        <taxon>Streptophyta</taxon>
        <taxon>Embryophyta</taxon>
        <taxon>Tracheophyta</taxon>
        <taxon>Spermatophyta</taxon>
        <taxon>Magnoliopsida</taxon>
        <taxon>eudicotyledons</taxon>
        <taxon>Gunneridae</taxon>
        <taxon>Pentapetalae</taxon>
        <taxon>asterids</taxon>
        <taxon>lamiids</taxon>
        <taxon>Solanales</taxon>
        <taxon>Solanaceae</taxon>
        <taxon>Solanoideae</taxon>
        <taxon>Hyoscyameae</taxon>
        <taxon>Anisodus</taxon>
    </lineage>
</organism>
<comment type="subunit">
    <text evidence="4">Component of the Mediator complex.</text>
</comment>
<dbReference type="Pfam" id="PF08612">
    <property type="entry name" value="Med20"/>
    <property type="match status" value="1"/>
</dbReference>
<name>A0A9Q1RD42_9SOLA</name>
<evidence type="ECO:0000256" key="2">
    <source>
        <dbReference type="ARBA" id="ARBA00010743"/>
    </source>
</evidence>
<dbReference type="EMBL" id="JAJAGQ010000011">
    <property type="protein sequence ID" value="KAJ8550233.1"/>
    <property type="molecule type" value="Genomic_DNA"/>
</dbReference>
<comment type="similarity">
    <text evidence="2 4">Belongs to the Mediator complex subunit 20 family.</text>
</comment>
<evidence type="ECO:0000256" key="3">
    <source>
        <dbReference type="ARBA" id="ARBA00023242"/>
    </source>
</evidence>
<comment type="function">
    <text evidence="4">Component of the Mediator complex, a coactivator involved in the regulated transcription of nearly all RNA polymerase II-dependent genes. Mediator functions as a bridge to convey information from gene-specific regulatory proteins to the basal RNA polymerase II transcription machinery. Mediator is recruited to promoters by direct interactions with regulatory proteins and serves as a scaffold for the assembly of a functional preinitiation complex with RNA polymerase II and the general transcription factors.</text>
</comment>
<evidence type="ECO:0000313" key="5">
    <source>
        <dbReference type="EMBL" id="KAJ8550233.1"/>
    </source>
</evidence>
<sequence>MEKFQSYKMRVALNFEEFQYQLGDFQLRVGKVISIHSENLRGIVMEMEYHTRFWVNSLTCIRKLLEKDHYQTPAHYADVAATTALHRNGP</sequence>
<proteinExistence type="inferred from homology"/>
<evidence type="ECO:0000313" key="6">
    <source>
        <dbReference type="Proteomes" id="UP001152561"/>
    </source>
</evidence>
<gene>
    <name evidence="4" type="primary">MED20</name>
    <name evidence="5" type="ORF">K7X08_035719</name>
</gene>
<dbReference type="PANTHER" id="PTHR12465">
    <property type="entry name" value="UBIQUITIN SPECIFIC PROTEASE HOMOLOG 49"/>
    <property type="match status" value="1"/>
</dbReference>
<dbReference type="Proteomes" id="UP001152561">
    <property type="component" value="Unassembled WGS sequence"/>
</dbReference>
<comment type="caution">
    <text evidence="5">The sequence shown here is derived from an EMBL/GenBank/DDBJ whole genome shotgun (WGS) entry which is preliminary data.</text>
</comment>
<keyword evidence="4" id="KW-0010">Activator</keyword>
<evidence type="ECO:0000256" key="1">
    <source>
        <dbReference type="ARBA" id="ARBA00004123"/>
    </source>
</evidence>
<dbReference type="InterPro" id="IPR013921">
    <property type="entry name" value="Mediator_Med20"/>
</dbReference>
<comment type="subcellular location">
    <subcellularLocation>
        <location evidence="1 4">Nucleus</location>
    </subcellularLocation>
</comment>